<dbReference type="Gene3D" id="1.10.530.10">
    <property type="match status" value="1"/>
</dbReference>
<evidence type="ECO:0000259" key="2">
    <source>
        <dbReference type="Pfam" id="PF01551"/>
    </source>
</evidence>
<dbReference type="Proteomes" id="UP000218238">
    <property type="component" value="Unassembled WGS sequence"/>
</dbReference>
<name>A0A2A2TDU8_9CYAN</name>
<dbReference type="Pfam" id="PF01551">
    <property type="entry name" value="Peptidase_M23"/>
    <property type="match status" value="1"/>
</dbReference>
<keyword evidence="4" id="KW-1185">Reference proteome</keyword>
<accession>A0A2A2TDU8</accession>
<comment type="caution">
    <text evidence="3">The sequence shown here is derived from an EMBL/GenBank/DDBJ whole genome shotgun (WGS) entry which is preliminary data.</text>
</comment>
<dbReference type="PANTHER" id="PTHR21666">
    <property type="entry name" value="PEPTIDASE-RELATED"/>
    <property type="match status" value="1"/>
</dbReference>
<dbReference type="EMBL" id="NTFS01000301">
    <property type="protein sequence ID" value="PAX51977.1"/>
    <property type="molecule type" value="Genomic_DNA"/>
</dbReference>
<dbReference type="SUPFAM" id="SSF51261">
    <property type="entry name" value="Duplicated hybrid motif"/>
    <property type="match status" value="1"/>
</dbReference>
<dbReference type="RefSeq" id="WP_095723696.1">
    <property type="nucleotide sequence ID" value="NZ_NTFS01000301.1"/>
</dbReference>
<dbReference type="Gene3D" id="2.70.70.10">
    <property type="entry name" value="Glucose Permease (Domain IIA)"/>
    <property type="match status" value="1"/>
</dbReference>
<feature type="domain" description="M23ase beta-sheet core" evidence="2">
    <location>
        <begin position="569"/>
        <end position="656"/>
    </location>
</feature>
<protein>
    <recommendedName>
        <fullName evidence="2">M23ase beta-sheet core domain-containing protein</fullName>
    </recommendedName>
</protein>
<gene>
    <name evidence="3" type="ORF">CK510_21850</name>
</gene>
<dbReference type="InterPro" id="IPR013517">
    <property type="entry name" value="FG-GAP"/>
</dbReference>
<organism evidence="3 4">
    <name type="scientific">Brunnivagina elsteri CCALA 953</name>
    <dbReference type="NCBI Taxonomy" id="987040"/>
    <lineage>
        <taxon>Bacteria</taxon>
        <taxon>Bacillati</taxon>
        <taxon>Cyanobacteriota</taxon>
        <taxon>Cyanophyceae</taxon>
        <taxon>Nostocales</taxon>
        <taxon>Calotrichaceae</taxon>
        <taxon>Brunnivagina</taxon>
    </lineage>
</organism>
<dbReference type="AlphaFoldDB" id="A0A2A2TDU8"/>
<dbReference type="SMR" id="A0A2A2TDU8"/>
<dbReference type="InterPro" id="IPR050570">
    <property type="entry name" value="Cell_wall_metabolism_enzyme"/>
</dbReference>
<dbReference type="InterPro" id="IPR023346">
    <property type="entry name" value="Lysozyme-like_dom_sf"/>
</dbReference>
<dbReference type="OrthoDB" id="487854at2"/>
<sequence length="691" mass="74465">MVFNSADKLDTKQYLNKGLNISATNQNNPLEMSNINGGSSHSAIINDAMQEAQVSLQRFAASSDFAASMDKVFGTAWDVKTVSKLQQTWLQGSFADLPQIKISGDLDIIGANGAYATKTDTIYLSQGFVEQNARNIGEIKSVLLEEIGHAVDFRINQEDAAGDEGGIFQRVVQGITISDGELRNLRNENDFASVVIDGKRLFVEMNTQYGTYSPNVSKEFITKVADISKRLSIVPEYLMAVMGFETGGTYSPSIRNGAGSGATGLIQFMPSTAKSLGTSTDALAKMSAIQQLDYVEKYFKPYAGRLTTLEDTYMAVLYPAAIGKGNEFNLFISGTTAYKQNIGLDINKDGRVTTAEATSKTRNYLPTANLFNTGTVVETSYFQTAIASSPGFTKANGGWTNNNDYPRMVADINGDGKADIVGFGESKVLISLGNGNGTFQTAIASSPGFTKANGGWTNNNDYPRMVADINGDGKADIVGFGESKVFTSLRNPTVSAAGYYRELSSLTDNNWDLESGDDTRFDGNLSNEESQDSIKQIYRDISTAILGSPRTMNAGYLYDTSYKQVIGKSHSGIDMRASAGDSVQAATNGKVLWTDSTNASTNGYFVAVEDTNGRVWVYGHLQSLDKWKKDDPVKVGDRIGTVGNQLGINAHFHLAVGTKAGGGSVAGGTEDKVKNATVSPLQAYWEWKNKN</sequence>
<dbReference type="CDD" id="cd12797">
    <property type="entry name" value="M23_peptidase"/>
    <property type="match status" value="1"/>
</dbReference>
<evidence type="ECO:0000313" key="3">
    <source>
        <dbReference type="EMBL" id="PAX51977.1"/>
    </source>
</evidence>
<dbReference type="SUPFAM" id="SSF69318">
    <property type="entry name" value="Integrin alpha N-terminal domain"/>
    <property type="match status" value="1"/>
</dbReference>
<keyword evidence="1" id="KW-0732">Signal</keyword>
<reference evidence="3 4" key="1">
    <citation type="submission" date="2017-08" db="EMBL/GenBank/DDBJ databases">
        <title>Draft genome sequence of filamentous cyanobacterium Calothrix elsteri CCALA 953.</title>
        <authorList>
            <person name="Gagunashvili A.N."/>
            <person name="Elster J."/>
            <person name="Andresson O.S."/>
        </authorList>
    </citation>
    <scope>NUCLEOTIDE SEQUENCE [LARGE SCALE GENOMIC DNA]</scope>
    <source>
        <strain evidence="3 4">CCALA 953</strain>
    </source>
</reference>
<evidence type="ECO:0000256" key="1">
    <source>
        <dbReference type="ARBA" id="ARBA00022729"/>
    </source>
</evidence>
<proteinExistence type="predicted"/>
<dbReference type="InterPro" id="IPR011055">
    <property type="entry name" value="Dup_hybrid_motif"/>
</dbReference>
<dbReference type="Gene3D" id="2.40.128.340">
    <property type="match status" value="1"/>
</dbReference>
<dbReference type="GO" id="GO:0004222">
    <property type="term" value="F:metalloendopeptidase activity"/>
    <property type="evidence" value="ECO:0007669"/>
    <property type="project" value="TreeGrafter"/>
</dbReference>
<dbReference type="CDD" id="cd00442">
    <property type="entry name" value="Lyz-like"/>
    <property type="match status" value="1"/>
</dbReference>
<dbReference type="Pfam" id="PF13517">
    <property type="entry name" value="FG-GAP_3"/>
    <property type="match status" value="1"/>
</dbReference>
<dbReference type="InterPro" id="IPR016047">
    <property type="entry name" value="M23ase_b-sheet_dom"/>
</dbReference>
<dbReference type="PANTHER" id="PTHR21666:SF289">
    <property type="entry name" value="L-ALA--D-GLU ENDOPEPTIDASE"/>
    <property type="match status" value="1"/>
</dbReference>
<evidence type="ECO:0000313" key="4">
    <source>
        <dbReference type="Proteomes" id="UP000218238"/>
    </source>
</evidence>
<dbReference type="InterPro" id="IPR028994">
    <property type="entry name" value="Integrin_alpha_N"/>
</dbReference>
<dbReference type="SUPFAM" id="SSF53955">
    <property type="entry name" value="Lysozyme-like"/>
    <property type="match status" value="1"/>
</dbReference>